<feature type="compositionally biased region" description="Basic and acidic residues" evidence="1">
    <location>
        <begin position="16"/>
        <end position="30"/>
    </location>
</feature>
<dbReference type="PANTHER" id="PTHR38733">
    <property type="entry name" value="PROTEIN MCRC"/>
    <property type="match status" value="1"/>
</dbReference>
<reference evidence="2 3" key="1">
    <citation type="submission" date="2019-05" db="EMBL/GenBank/DDBJ databases">
        <title>Streptomyces sp. NEAU-C151, a novel actinomycete isolated from soil.</title>
        <authorList>
            <person name="Han L."/>
            <person name="Jiang H."/>
        </authorList>
    </citation>
    <scope>NUCLEOTIDE SEQUENCE [LARGE SCALE GENOMIC DNA]</scope>
    <source>
        <strain evidence="2 3">NEAU-C151</strain>
    </source>
</reference>
<gene>
    <name evidence="2" type="ORF">FE633_04625</name>
</gene>
<evidence type="ECO:0000256" key="1">
    <source>
        <dbReference type="SAM" id="MobiDB-lite"/>
    </source>
</evidence>
<sequence length="385" mass="42617">MIDPAAGRTLATTDLVDARPDPHTPGDPRRWQVRARSKVGTVRIGGVQLTITPKLAVRRLFFLLGYALDPGAHWGHGDGDVLVGGHDDLLPAIAHAFERQTERALRRGLLQGYQHTEDALSVLRGRIRESEQMRRRYGIPVPVEVGFDEYTVDIPENRLLLAAVDRLVRLPGISGDIRGRLLRLRRRLDGVDCLRRGAPLPEWAPSRLNKRYVPALRLAELILREASIEQRGTDTAVSGFLLDLAKVFEDFVSMALREALRPLGGRCRFQAHHHLDEAAAVLLKPDLVWYDDAGRPLGVADAKYKAEKEKEGHPNADLYQMLAYCTVLGLPSGHLVYAQGRAPMASHRVREAGVVITRHGLDLDQDPTVVLAGMARIAEHVAGAQ</sequence>
<protein>
    <submittedName>
        <fullName evidence="2">Restriction endonuclease</fullName>
    </submittedName>
</protein>
<comment type="caution">
    <text evidence="2">The sequence shown here is derived from an EMBL/GenBank/DDBJ whole genome shotgun (WGS) entry which is preliminary data.</text>
</comment>
<dbReference type="PANTHER" id="PTHR38733:SF1">
    <property type="entry name" value="TYPE IV METHYL-DIRECTED RESTRICTION ENZYME ECOKMCRBC"/>
    <property type="match status" value="1"/>
</dbReference>
<keyword evidence="2" id="KW-0540">Nuclease</keyword>
<dbReference type="Proteomes" id="UP000305906">
    <property type="component" value="Unassembled WGS sequence"/>
</dbReference>
<dbReference type="EMBL" id="VBZC01000004">
    <property type="protein sequence ID" value="TLS47426.1"/>
    <property type="molecule type" value="Genomic_DNA"/>
</dbReference>
<keyword evidence="2" id="KW-0255">Endonuclease</keyword>
<accession>A0A5R9FZG6</accession>
<proteinExistence type="predicted"/>
<organism evidence="2 3">
    <name type="scientific">Streptomyces montanus</name>
    <dbReference type="NCBI Taxonomy" id="2580423"/>
    <lineage>
        <taxon>Bacteria</taxon>
        <taxon>Bacillati</taxon>
        <taxon>Actinomycetota</taxon>
        <taxon>Actinomycetes</taxon>
        <taxon>Kitasatosporales</taxon>
        <taxon>Streptomycetaceae</taxon>
        <taxon>Streptomyces</taxon>
    </lineage>
</organism>
<dbReference type="Pfam" id="PF10117">
    <property type="entry name" value="McrBC"/>
    <property type="match status" value="1"/>
</dbReference>
<name>A0A5R9FZG6_9ACTN</name>
<evidence type="ECO:0000313" key="3">
    <source>
        <dbReference type="Proteomes" id="UP000305906"/>
    </source>
</evidence>
<keyword evidence="2" id="KW-0378">Hydrolase</keyword>
<dbReference type="AlphaFoldDB" id="A0A5R9FZG6"/>
<keyword evidence="3" id="KW-1185">Reference proteome</keyword>
<evidence type="ECO:0000313" key="2">
    <source>
        <dbReference type="EMBL" id="TLS47426.1"/>
    </source>
</evidence>
<dbReference type="GO" id="GO:0004519">
    <property type="term" value="F:endonuclease activity"/>
    <property type="evidence" value="ECO:0007669"/>
    <property type="project" value="UniProtKB-KW"/>
</dbReference>
<feature type="region of interest" description="Disordered" evidence="1">
    <location>
        <begin position="1"/>
        <end position="30"/>
    </location>
</feature>
<dbReference type="InterPro" id="IPR019292">
    <property type="entry name" value="McrC"/>
</dbReference>